<protein>
    <recommendedName>
        <fullName evidence="2">Glycosyltransferase</fullName>
    </recommendedName>
</protein>
<proteinExistence type="predicted"/>
<gene>
    <name evidence="1" type="ORF">HELGO_WM34926</name>
</gene>
<dbReference type="InterPro" id="IPR018641">
    <property type="entry name" value="Trfase_1_rSAM/seldom-assoc"/>
</dbReference>
<dbReference type="PANTHER" id="PTHR36529:SF1">
    <property type="entry name" value="GLYCOSYLTRANSFERASE"/>
    <property type="match status" value="1"/>
</dbReference>
<sequence length="238" mass="26451">TTQQINPMHPQTAILIFSRTAAAEAKHKLSGDRLSYGTNQKICAELIAKTRRIAQQTNFPVIEIDSDQQVGQTLGERLSNSIASVFQAGFEQVLVIGTDTPDISRNLLQKAAEQISPTQSSLGASKDGGAYLIGFHKTQFNKTDFSNLNWDSEQVFDSLVDHFSTKGTSIHCTRTLQDIDSFYDLMQFLKQGTSTPFVVRLQQLIDSATASIKPPTPFFQISDGYTIYNYNRPPPFHV</sequence>
<dbReference type="PANTHER" id="PTHR36529">
    <property type="entry name" value="SLL1095 PROTEIN"/>
    <property type="match status" value="1"/>
</dbReference>
<evidence type="ECO:0000313" key="1">
    <source>
        <dbReference type="EMBL" id="CAA6807410.1"/>
    </source>
</evidence>
<dbReference type="EMBL" id="CACVAQ010000133">
    <property type="protein sequence ID" value="CAA6807410.1"/>
    <property type="molecule type" value="Genomic_DNA"/>
</dbReference>
<name>A0A6S6SR13_9BACT</name>
<dbReference type="Pfam" id="PF09837">
    <property type="entry name" value="DUF2064"/>
    <property type="match status" value="1"/>
</dbReference>
<dbReference type="Gene3D" id="3.90.550.10">
    <property type="entry name" value="Spore Coat Polysaccharide Biosynthesis Protein SpsA, Chain A"/>
    <property type="match status" value="1"/>
</dbReference>
<organism evidence="1">
    <name type="scientific">uncultured Aureispira sp</name>
    <dbReference type="NCBI Taxonomy" id="1331704"/>
    <lineage>
        <taxon>Bacteria</taxon>
        <taxon>Pseudomonadati</taxon>
        <taxon>Bacteroidota</taxon>
        <taxon>Saprospiria</taxon>
        <taxon>Saprospirales</taxon>
        <taxon>Saprospiraceae</taxon>
        <taxon>Aureispira</taxon>
        <taxon>environmental samples</taxon>
    </lineage>
</organism>
<dbReference type="SUPFAM" id="SSF53448">
    <property type="entry name" value="Nucleotide-diphospho-sugar transferases"/>
    <property type="match status" value="1"/>
</dbReference>
<evidence type="ECO:0008006" key="2">
    <source>
        <dbReference type="Google" id="ProtNLM"/>
    </source>
</evidence>
<reference evidence="1" key="1">
    <citation type="submission" date="2020-01" db="EMBL/GenBank/DDBJ databases">
        <authorList>
            <person name="Meier V. D."/>
            <person name="Meier V D."/>
        </authorList>
    </citation>
    <scope>NUCLEOTIDE SEQUENCE</scope>
    <source>
        <strain evidence="1">HLG_WM_MAG_10</strain>
    </source>
</reference>
<accession>A0A6S6SR13</accession>
<feature type="non-terminal residue" evidence="1">
    <location>
        <position position="1"/>
    </location>
</feature>
<dbReference type="InterPro" id="IPR029044">
    <property type="entry name" value="Nucleotide-diphossugar_trans"/>
</dbReference>
<dbReference type="AlphaFoldDB" id="A0A6S6SR13"/>